<accession>A0A6A5WT63</accession>
<dbReference type="SUPFAM" id="SSF56112">
    <property type="entry name" value="Protein kinase-like (PK-like)"/>
    <property type="match status" value="1"/>
</dbReference>
<dbReference type="GO" id="GO:0004672">
    <property type="term" value="F:protein kinase activity"/>
    <property type="evidence" value="ECO:0007669"/>
    <property type="project" value="InterPro"/>
</dbReference>
<dbReference type="EMBL" id="ML977569">
    <property type="protein sequence ID" value="KAF2003969.1"/>
    <property type="molecule type" value="Genomic_DNA"/>
</dbReference>
<reference evidence="2" key="1">
    <citation type="journal article" date="2020" name="Stud. Mycol.">
        <title>101 Dothideomycetes genomes: a test case for predicting lifestyles and emergence of pathogens.</title>
        <authorList>
            <person name="Haridas S."/>
            <person name="Albert R."/>
            <person name="Binder M."/>
            <person name="Bloem J."/>
            <person name="Labutti K."/>
            <person name="Salamov A."/>
            <person name="Andreopoulos B."/>
            <person name="Baker S."/>
            <person name="Barry K."/>
            <person name="Bills G."/>
            <person name="Bluhm B."/>
            <person name="Cannon C."/>
            <person name="Castanera R."/>
            <person name="Culley D."/>
            <person name="Daum C."/>
            <person name="Ezra D."/>
            <person name="Gonzalez J."/>
            <person name="Henrissat B."/>
            <person name="Kuo A."/>
            <person name="Liang C."/>
            <person name="Lipzen A."/>
            <person name="Lutzoni F."/>
            <person name="Magnuson J."/>
            <person name="Mondo S."/>
            <person name="Nolan M."/>
            <person name="Ohm R."/>
            <person name="Pangilinan J."/>
            <person name="Park H.-J."/>
            <person name="Ramirez L."/>
            <person name="Alfaro M."/>
            <person name="Sun H."/>
            <person name="Tritt A."/>
            <person name="Yoshinaga Y."/>
            <person name="Zwiers L.-H."/>
            <person name="Turgeon B."/>
            <person name="Goodwin S."/>
            <person name="Spatafora J."/>
            <person name="Crous P."/>
            <person name="Grigoriev I."/>
        </authorList>
    </citation>
    <scope>NUCLEOTIDE SEQUENCE</scope>
    <source>
        <strain evidence="2">CBS 123094</strain>
    </source>
</reference>
<name>A0A6A5WT63_9PLEO</name>
<gene>
    <name evidence="2" type="ORF">P154DRAFT_572432</name>
</gene>
<organism evidence="2 3">
    <name type="scientific">Amniculicola lignicola CBS 123094</name>
    <dbReference type="NCBI Taxonomy" id="1392246"/>
    <lineage>
        <taxon>Eukaryota</taxon>
        <taxon>Fungi</taxon>
        <taxon>Dikarya</taxon>
        <taxon>Ascomycota</taxon>
        <taxon>Pezizomycotina</taxon>
        <taxon>Dothideomycetes</taxon>
        <taxon>Pleosporomycetidae</taxon>
        <taxon>Pleosporales</taxon>
        <taxon>Amniculicolaceae</taxon>
        <taxon>Amniculicola</taxon>
    </lineage>
</organism>
<dbReference type="Gene3D" id="1.10.510.10">
    <property type="entry name" value="Transferase(Phosphotransferase) domain 1"/>
    <property type="match status" value="1"/>
</dbReference>
<dbReference type="InterPro" id="IPR011009">
    <property type="entry name" value="Kinase-like_dom_sf"/>
</dbReference>
<evidence type="ECO:0000313" key="2">
    <source>
        <dbReference type="EMBL" id="KAF2003969.1"/>
    </source>
</evidence>
<dbReference type="GO" id="GO:0005524">
    <property type="term" value="F:ATP binding"/>
    <property type="evidence" value="ECO:0007669"/>
    <property type="project" value="InterPro"/>
</dbReference>
<protein>
    <recommendedName>
        <fullName evidence="1">Protein kinase domain-containing protein</fullName>
    </recommendedName>
</protein>
<dbReference type="Proteomes" id="UP000799779">
    <property type="component" value="Unassembled WGS sequence"/>
</dbReference>
<dbReference type="AlphaFoldDB" id="A0A6A5WT63"/>
<dbReference type="PROSITE" id="PS50011">
    <property type="entry name" value="PROTEIN_KINASE_DOM"/>
    <property type="match status" value="1"/>
</dbReference>
<dbReference type="OrthoDB" id="4062651at2759"/>
<evidence type="ECO:0000259" key="1">
    <source>
        <dbReference type="PROSITE" id="PS50011"/>
    </source>
</evidence>
<dbReference type="InterPro" id="IPR000719">
    <property type="entry name" value="Prot_kinase_dom"/>
</dbReference>
<keyword evidence="3" id="KW-1185">Reference proteome</keyword>
<evidence type="ECO:0000313" key="3">
    <source>
        <dbReference type="Proteomes" id="UP000799779"/>
    </source>
</evidence>
<sequence length="187" mass="21309">MEAYTDRYRAPEVADWEPRNRKSDVYSLGCVFIEISARLSPDGDLVASDPRPYWHRVGDLQITLIHLGASNTKFGQLFLVFHDMLKPRSADRMDAEALLYRMRSIQDTYSDLAYKLFCNNYGSSDFSTSQNMMKRGEITAFNREVEELDDNLLIGKEDRLSNGPALTSYGDHFPVQAAVRASILELL</sequence>
<feature type="domain" description="Protein kinase" evidence="1">
    <location>
        <begin position="1"/>
        <end position="105"/>
    </location>
</feature>
<proteinExistence type="predicted"/>